<dbReference type="EMBL" id="MEZX01000002">
    <property type="protein sequence ID" value="OGD64849.1"/>
    <property type="molecule type" value="Genomic_DNA"/>
</dbReference>
<keyword evidence="7" id="KW-0460">Magnesium</keyword>
<dbReference type="NCBIfam" id="TIGR00277">
    <property type="entry name" value="HDIG"/>
    <property type="match status" value="1"/>
</dbReference>
<dbReference type="STRING" id="1797471.A3A71_02270"/>
<gene>
    <name evidence="13" type="ORF">A3A71_02270</name>
</gene>
<evidence type="ECO:0000256" key="9">
    <source>
        <dbReference type="SAM" id="Coils"/>
    </source>
</evidence>
<keyword evidence="2 8" id="KW-0808">Transferase</keyword>
<dbReference type="InterPro" id="IPR006675">
    <property type="entry name" value="HDIG_dom"/>
</dbReference>
<feature type="domain" description="Poly A polymerase head" evidence="10">
    <location>
        <begin position="23"/>
        <end position="148"/>
    </location>
</feature>
<keyword evidence="5" id="KW-0479">Metal-binding</keyword>
<evidence type="ECO:0000256" key="7">
    <source>
        <dbReference type="ARBA" id="ARBA00022842"/>
    </source>
</evidence>
<dbReference type="InterPro" id="IPR006674">
    <property type="entry name" value="HD_domain"/>
</dbReference>
<dbReference type="GO" id="GO:0016779">
    <property type="term" value="F:nucleotidyltransferase activity"/>
    <property type="evidence" value="ECO:0007669"/>
    <property type="project" value="UniProtKB-KW"/>
</dbReference>
<keyword evidence="8" id="KW-0694">RNA-binding</keyword>
<proteinExistence type="inferred from homology"/>
<dbReference type="InterPro" id="IPR002646">
    <property type="entry name" value="PolA_pol_head_dom"/>
</dbReference>
<dbReference type="InterPro" id="IPR050264">
    <property type="entry name" value="Bact_CCA-adding_enz_type3_sf"/>
</dbReference>
<dbReference type="Pfam" id="PF01743">
    <property type="entry name" value="PolyA_pol"/>
    <property type="match status" value="1"/>
</dbReference>
<dbReference type="GO" id="GO:0046872">
    <property type="term" value="F:metal ion binding"/>
    <property type="evidence" value="ECO:0007669"/>
    <property type="project" value="UniProtKB-KW"/>
</dbReference>
<dbReference type="PANTHER" id="PTHR46173:SF1">
    <property type="entry name" value="CCA TRNA NUCLEOTIDYLTRANSFERASE 1, MITOCHONDRIAL"/>
    <property type="match status" value="1"/>
</dbReference>
<keyword evidence="4" id="KW-0548">Nucleotidyltransferase</keyword>
<evidence type="ECO:0000313" key="14">
    <source>
        <dbReference type="Proteomes" id="UP000177481"/>
    </source>
</evidence>
<keyword evidence="3" id="KW-0819">tRNA processing</keyword>
<dbReference type="CDD" id="cd00077">
    <property type="entry name" value="HDc"/>
    <property type="match status" value="1"/>
</dbReference>
<evidence type="ECO:0000259" key="11">
    <source>
        <dbReference type="Pfam" id="PF01966"/>
    </source>
</evidence>
<evidence type="ECO:0000256" key="1">
    <source>
        <dbReference type="ARBA" id="ARBA00001946"/>
    </source>
</evidence>
<keyword evidence="9" id="KW-0175">Coiled coil</keyword>
<evidence type="ECO:0000256" key="2">
    <source>
        <dbReference type="ARBA" id="ARBA00022679"/>
    </source>
</evidence>
<comment type="cofactor">
    <cofactor evidence="1">
        <name>Mg(2+)</name>
        <dbReference type="ChEBI" id="CHEBI:18420"/>
    </cofactor>
</comment>
<dbReference type="CDD" id="cd05398">
    <property type="entry name" value="NT_ClassII-CCAase"/>
    <property type="match status" value="1"/>
</dbReference>
<evidence type="ECO:0008006" key="15">
    <source>
        <dbReference type="Google" id="ProtNLM"/>
    </source>
</evidence>
<dbReference type="Proteomes" id="UP000177481">
    <property type="component" value="Unassembled WGS sequence"/>
</dbReference>
<dbReference type="SUPFAM" id="SSF81301">
    <property type="entry name" value="Nucleotidyltransferase"/>
    <property type="match status" value="1"/>
</dbReference>
<dbReference type="InterPro" id="IPR032828">
    <property type="entry name" value="PolyA_RNA-bd"/>
</dbReference>
<evidence type="ECO:0000256" key="5">
    <source>
        <dbReference type="ARBA" id="ARBA00022723"/>
    </source>
</evidence>
<organism evidence="13 14">
    <name type="scientific">Candidatus Berkelbacteria bacterium RIFCSPLOWO2_01_FULL_50_28</name>
    <dbReference type="NCBI Taxonomy" id="1797471"/>
    <lineage>
        <taxon>Bacteria</taxon>
        <taxon>Candidatus Berkelbacteria</taxon>
    </lineage>
</organism>
<dbReference type="SUPFAM" id="SSF81891">
    <property type="entry name" value="Poly A polymerase C-terminal region-like"/>
    <property type="match status" value="1"/>
</dbReference>
<dbReference type="GO" id="GO:0008033">
    <property type="term" value="P:tRNA processing"/>
    <property type="evidence" value="ECO:0007669"/>
    <property type="project" value="UniProtKB-KW"/>
</dbReference>
<dbReference type="Pfam" id="PF12627">
    <property type="entry name" value="PolyA_pol_RNAbd"/>
    <property type="match status" value="1"/>
</dbReference>
<comment type="caution">
    <text evidence="13">The sequence shown here is derived from an EMBL/GenBank/DDBJ whole genome shotgun (WGS) entry which is preliminary data.</text>
</comment>
<name>A0A1F5EBQ6_9BACT</name>
<dbReference type="InterPro" id="IPR003607">
    <property type="entry name" value="HD/PDEase_dom"/>
</dbReference>
<dbReference type="GO" id="GO:0000049">
    <property type="term" value="F:tRNA binding"/>
    <property type="evidence" value="ECO:0007669"/>
    <property type="project" value="TreeGrafter"/>
</dbReference>
<dbReference type="Gene3D" id="1.10.3090.10">
    <property type="entry name" value="cca-adding enzyme, domain 2"/>
    <property type="match status" value="1"/>
</dbReference>
<feature type="domain" description="tRNA nucleotidyltransferase/poly(A) polymerase RNA and SrmB- binding" evidence="12">
    <location>
        <begin position="175"/>
        <end position="234"/>
    </location>
</feature>
<dbReference type="Pfam" id="PF01966">
    <property type="entry name" value="HD"/>
    <property type="match status" value="1"/>
</dbReference>
<evidence type="ECO:0000259" key="10">
    <source>
        <dbReference type="Pfam" id="PF01743"/>
    </source>
</evidence>
<dbReference type="GO" id="GO:0000166">
    <property type="term" value="F:nucleotide binding"/>
    <property type="evidence" value="ECO:0007669"/>
    <property type="project" value="UniProtKB-KW"/>
</dbReference>
<dbReference type="PANTHER" id="PTHR46173">
    <property type="entry name" value="CCA TRNA NUCLEOTIDYLTRANSFERASE 1, MITOCHONDRIAL"/>
    <property type="match status" value="1"/>
</dbReference>
<sequence>MTVHLPEWPKTLERAFQGQGKQLFLVGGAVRDLELKRSFEEWDFATNSTPEETEEILRSCQAKQIGLIGKRFGTVTANYQGERVEITTFRGESYEDNSRKPTVTWGTSIKDDLSRRDFTINAMAVNVTTDEFLDPFEGLTDLKNKIIRSVGDANDRFSEDPLRMLRAIRFSTQLGFDIEPSTLSSIGTQKERFAILSAERVAAELNKILLTPKPSHGIRLIVETGLVAYILPELIPTIDLEFDPKEHKDIYEHILQVLDNTPAELGLRWCALLHDIAKPLTRRKDGFEYSFHGHENLGARATRTVLSRLKYDNDFISLVTKLVRLHQRLPNNDGHWTDGAVRRFVRDAGETLDDLFTFAAADSTGANQTKLAKYQSMRDEMQERIRSLEAQAEIAKIKSPLDGYELMALYNRPAGVWLKEVKQYLLDLVLDGTLEPKDKEGAKKLAQKFLLKE</sequence>
<reference evidence="13 14" key="1">
    <citation type="journal article" date="2016" name="Nat. Commun.">
        <title>Thousands of microbial genomes shed light on interconnected biogeochemical processes in an aquifer system.</title>
        <authorList>
            <person name="Anantharaman K."/>
            <person name="Brown C.T."/>
            <person name="Hug L.A."/>
            <person name="Sharon I."/>
            <person name="Castelle C.J."/>
            <person name="Probst A.J."/>
            <person name="Thomas B.C."/>
            <person name="Singh A."/>
            <person name="Wilkins M.J."/>
            <person name="Karaoz U."/>
            <person name="Brodie E.L."/>
            <person name="Williams K.H."/>
            <person name="Hubbard S.S."/>
            <person name="Banfield J.F."/>
        </authorList>
    </citation>
    <scope>NUCLEOTIDE SEQUENCE [LARGE SCALE GENOMIC DNA]</scope>
</reference>
<evidence type="ECO:0000256" key="6">
    <source>
        <dbReference type="ARBA" id="ARBA00022741"/>
    </source>
</evidence>
<dbReference type="AlphaFoldDB" id="A0A1F5EBQ6"/>
<evidence type="ECO:0000259" key="12">
    <source>
        <dbReference type="Pfam" id="PF12627"/>
    </source>
</evidence>
<evidence type="ECO:0000256" key="4">
    <source>
        <dbReference type="ARBA" id="ARBA00022695"/>
    </source>
</evidence>
<protein>
    <recommendedName>
        <fullName evidence="15">HD domain-containing protein</fullName>
    </recommendedName>
</protein>
<comment type="similarity">
    <text evidence="8">Belongs to the tRNA nucleotidyltransferase/poly(A) polymerase family.</text>
</comment>
<dbReference type="Gene3D" id="3.30.460.10">
    <property type="entry name" value="Beta Polymerase, domain 2"/>
    <property type="match status" value="1"/>
</dbReference>
<evidence type="ECO:0000313" key="13">
    <source>
        <dbReference type="EMBL" id="OGD64849.1"/>
    </source>
</evidence>
<evidence type="ECO:0000256" key="8">
    <source>
        <dbReference type="RuleBase" id="RU003953"/>
    </source>
</evidence>
<feature type="domain" description="HD" evidence="11">
    <location>
        <begin position="252"/>
        <end position="338"/>
    </location>
</feature>
<evidence type="ECO:0000256" key="3">
    <source>
        <dbReference type="ARBA" id="ARBA00022694"/>
    </source>
</evidence>
<accession>A0A1F5EBQ6</accession>
<dbReference type="InterPro" id="IPR043519">
    <property type="entry name" value="NT_sf"/>
</dbReference>
<feature type="coiled-coil region" evidence="9">
    <location>
        <begin position="371"/>
        <end position="398"/>
    </location>
</feature>
<keyword evidence="6" id="KW-0547">Nucleotide-binding</keyword>